<keyword evidence="3" id="KW-1185">Reference proteome</keyword>
<organism evidence="2 3">
    <name type="scientific">Plutella xylostella</name>
    <name type="common">Diamondback moth</name>
    <name type="synonym">Plutella maculipennis</name>
    <dbReference type="NCBI Taxonomy" id="51655"/>
    <lineage>
        <taxon>Eukaryota</taxon>
        <taxon>Metazoa</taxon>
        <taxon>Ecdysozoa</taxon>
        <taxon>Arthropoda</taxon>
        <taxon>Hexapoda</taxon>
        <taxon>Insecta</taxon>
        <taxon>Pterygota</taxon>
        <taxon>Neoptera</taxon>
        <taxon>Endopterygota</taxon>
        <taxon>Lepidoptera</taxon>
        <taxon>Glossata</taxon>
        <taxon>Ditrysia</taxon>
        <taxon>Yponomeutoidea</taxon>
        <taxon>Plutellidae</taxon>
        <taxon>Plutella</taxon>
    </lineage>
</organism>
<feature type="compositionally biased region" description="Basic and acidic residues" evidence="1">
    <location>
        <begin position="29"/>
        <end position="54"/>
    </location>
</feature>
<accession>A0A8S4FYJ5</accession>
<evidence type="ECO:0000313" key="2">
    <source>
        <dbReference type="EMBL" id="CAG9133903.1"/>
    </source>
</evidence>
<comment type="caution">
    <text evidence="2">The sequence shown here is derived from an EMBL/GenBank/DDBJ whole genome shotgun (WGS) entry which is preliminary data.</text>
</comment>
<evidence type="ECO:0000256" key="1">
    <source>
        <dbReference type="SAM" id="MobiDB-lite"/>
    </source>
</evidence>
<gene>
    <name evidence="2" type="ORF">PLXY2_LOCUS12124</name>
</gene>
<dbReference type="EMBL" id="CAJHNJ030000069">
    <property type="protein sequence ID" value="CAG9133903.1"/>
    <property type="molecule type" value="Genomic_DNA"/>
</dbReference>
<reference evidence="2" key="1">
    <citation type="submission" date="2020-11" db="EMBL/GenBank/DDBJ databases">
        <authorList>
            <person name="Whiteford S."/>
        </authorList>
    </citation>
    <scope>NUCLEOTIDE SEQUENCE</scope>
</reference>
<evidence type="ECO:0000313" key="3">
    <source>
        <dbReference type="Proteomes" id="UP000653454"/>
    </source>
</evidence>
<dbReference type="AlphaFoldDB" id="A0A8S4FYJ5"/>
<name>A0A8S4FYJ5_PLUXY</name>
<sequence>MVRPCKPAMYITPKYSPAHHQLLRSDPVPADKDDDDKGYIGDDVDRTESKDGGRRQQWGPVVRTGSFVSDGALPAASDQSE</sequence>
<dbReference type="Proteomes" id="UP000653454">
    <property type="component" value="Unassembled WGS sequence"/>
</dbReference>
<proteinExistence type="predicted"/>
<protein>
    <submittedName>
        <fullName evidence="2">(diamondback moth) hypothetical protein</fullName>
    </submittedName>
</protein>
<feature type="region of interest" description="Disordered" evidence="1">
    <location>
        <begin position="20"/>
        <end position="81"/>
    </location>
</feature>